<evidence type="ECO:0000313" key="1">
    <source>
        <dbReference type="EMBL" id="AYR01834.1"/>
    </source>
</evidence>
<proteinExistence type="predicted"/>
<dbReference type="Proteomes" id="UP000281181">
    <property type="component" value="Segment"/>
</dbReference>
<dbReference type="KEGG" id="vg:55007253"/>
<dbReference type="GeneID" id="55007253"/>
<dbReference type="EMBL" id="MH920639">
    <property type="protein sequence ID" value="AYR01834.1"/>
    <property type="molecule type" value="Genomic_DNA"/>
</dbReference>
<name>A0A3G3M759_9CAUD</name>
<organism evidence="1 2">
    <name type="scientific">Synechococcus phage S-P4</name>
    <dbReference type="NCBI Taxonomy" id="2484640"/>
    <lineage>
        <taxon>Viruses</taxon>
        <taxon>Duplodnaviria</taxon>
        <taxon>Heunggongvirae</taxon>
        <taxon>Uroviricota</taxon>
        <taxon>Caudoviricetes</taxon>
        <taxon>Pantevenvirales</taxon>
        <taxon>Kyanoviridae</taxon>
        <taxon>Leucotheavirus</taxon>
        <taxon>Leucotheavirus sp4</taxon>
    </lineage>
</organism>
<dbReference type="RefSeq" id="YP_009816019.1">
    <property type="nucleotide sequence ID" value="NC_048102.1"/>
</dbReference>
<reference evidence="1 2" key="1">
    <citation type="submission" date="2018-09" db="EMBL/GenBank/DDBJ databases">
        <authorList>
            <person name="You S."/>
        </authorList>
    </citation>
    <scope>NUCLEOTIDE SEQUENCE [LARGE SCALE GENOMIC DNA]</scope>
</reference>
<keyword evidence="2" id="KW-1185">Reference proteome</keyword>
<sequence length="72" mass="8306">MTVEKVSQEEMLSNFQTRIKTLSEENQTYVAKVRENEQTILKLQGAIETLQYYINGGEEETASHPPDEETQE</sequence>
<accession>A0A3G3M759</accession>
<protein>
    <submittedName>
        <fullName evidence="1">Virulence associated protein</fullName>
    </submittedName>
</protein>
<evidence type="ECO:0000313" key="2">
    <source>
        <dbReference type="Proteomes" id="UP000281181"/>
    </source>
</evidence>